<dbReference type="OrthoDB" id="9815492at2"/>
<evidence type="ECO:0000256" key="4">
    <source>
        <dbReference type="ARBA" id="ARBA00022618"/>
    </source>
</evidence>
<protein>
    <submittedName>
        <fullName evidence="8">DivIVA domain-containing protein</fullName>
    </submittedName>
</protein>
<proteinExistence type="inferred from homology"/>
<evidence type="ECO:0000256" key="1">
    <source>
        <dbReference type="ARBA" id="ARBA00004496"/>
    </source>
</evidence>
<dbReference type="Gene3D" id="6.10.250.660">
    <property type="match status" value="1"/>
</dbReference>
<dbReference type="Proteomes" id="UP000306420">
    <property type="component" value="Unassembled WGS sequence"/>
</dbReference>
<evidence type="ECO:0000256" key="2">
    <source>
        <dbReference type="ARBA" id="ARBA00009008"/>
    </source>
</evidence>
<keyword evidence="6" id="KW-0131">Cell cycle</keyword>
<dbReference type="AlphaFoldDB" id="A0A5R9EFV6"/>
<evidence type="ECO:0000256" key="3">
    <source>
        <dbReference type="ARBA" id="ARBA00022490"/>
    </source>
</evidence>
<feature type="region of interest" description="Disordered" evidence="7">
    <location>
        <begin position="265"/>
        <end position="295"/>
    </location>
</feature>
<dbReference type="RefSeq" id="WP_138403639.1">
    <property type="nucleotide sequence ID" value="NZ_VBSP01000002.1"/>
</dbReference>
<evidence type="ECO:0000313" key="9">
    <source>
        <dbReference type="Proteomes" id="UP000306420"/>
    </source>
</evidence>
<evidence type="ECO:0000256" key="5">
    <source>
        <dbReference type="ARBA" id="ARBA00023054"/>
    </source>
</evidence>
<dbReference type="InterPro" id="IPR007793">
    <property type="entry name" value="DivIVA_fam"/>
</dbReference>
<evidence type="ECO:0000256" key="6">
    <source>
        <dbReference type="ARBA" id="ARBA00023306"/>
    </source>
</evidence>
<gene>
    <name evidence="8" type="ORF">FEZ33_01610</name>
</gene>
<dbReference type="InterPro" id="IPR019933">
    <property type="entry name" value="DivIVA_domain"/>
</dbReference>
<dbReference type="EMBL" id="VBSP01000002">
    <property type="protein sequence ID" value="TLQ49357.1"/>
    <property type="molecule type" value="Genomic_DNA"/>
</dbReference>
<feature type="compositionally biased region" description="Basic and acidic residues" evidence="7">
    <location>
        <begin position="269"/>
        <end position="282"/>
    </location>
</feature>
<comment type="subcellular location">
    <subcellularLocation>
        <location evidence="1">Cytoplasm</location>
    </subcellularLocation>
</comment>
<organism evidence="8 9">
    <name type="scientific">Ruoffia tabacinasalis</name>
    <dbReference type="NCBI Taxonomy" id="87458"/>
    <lineage>
        <taxon>Bacteria</taxon>
        <taxon>Bacillati</taxon>
        <taxon>Bacillota</taxon>
        <taxon>Bacilli</taxon>
        <taxon>Lactobacillales</taxon>
        <taxon>Aerococcaceae</taxon>
        <taxon>Ruoffia</taxon>
    </lineage>
</organism>
<name>A0A5R9EFV6_9LACT</name>
<keyword evidence="5" id="KW-0175">Coiled coil</keyword>
<dbReference type="PANTHER" id="PTHR35794:SF2">
    <property type="entry name" value="CELL DIVISION PROTEIN DIVIVA"/>
    <property type="match status" value="1"/>
</dbReference>
<dbReference type="GO" id="GO:0005737">
    <property type="term" value="C:cytoplasm"/>
    <property type="evidence" value="ECO:0007669"/>
    <property type="project" value="UniProtKB-SubCell"/>
</dbReference>
<dbReference type="PANTHER" id="PTHR35794">
    <property type="entry name" value="CELL DIVISION PROTEIN DIVIVA"/>
    <property type="match status" value="1"/>
</dbReference>
<dbReference type="Pfam" id="PF05103">
    <property type="entry name" value="DivIVA"/>
    <property type="match status" value="1"/>
</dbReference>
<evidence type="ECO:0000256" key="7">
    <source>
        <dbReference type="SAM" id="MobiDB-lite"/>
    </source>
</evidence>
<dbReference type="GO" id="GO:0051301">
    <property type="term" value="P:cell division"/>
    <property type="evidence" value="ECO:0007669"/>
    <property type="project" value="UniProtKB-KW"/>
</dbReference>
<reference evidence="8 9" key="1">
    <citation type="submission" date="2019-05" db="EMBL/GenBank/DDBJ databases">
        <title>The metagenome of a microbial culture collection derived from dairy environment covers the genomic content of the human microbiome.</title>
        <authorList>
            <person name="Roder T."/>
            <person name="Wuthrich D."/>
            <person name="Sattari Z."/>
            <person name="Von Ah U."/>
            <person name="Bar C."/>
            <person name="Ronchi F."/>
            <person name="Macpherson A.J."/>
            <person name="Ganal-Vonarburg S.C."/>
            <person name="Bruggmann R."/>
            <person name="Vergeres G."/>
        </authorList>
    </citation>
    <scope>NUCLEOTIDE SEQUENCE [LARGE SCALE GENOMIC DNA]</scope>
    <source>
        <strain evidence="8 9">FAM 24227</strain>
    </source>
</reference>
<accession>A0A5R9EFV6</accession>
<keyword evidence="4" id="KW-0132">Cell division</keyword>
<comment type="caution">
    <text evidence="8">The sequence shown here is derived from an EMBL/GenBank/DDBJ whole genome shotgun (WGS) entry which is preliminary data.</text>
</comment>
<dbReference type="NCBIfam" id="TIGR03544">
    <property type="entry name" value="DivI1A_domain"/>
    <property type="match status" value="1"/>
</dbReference>
<keyword evidence="3" id="KW-0963">Cytoplasm</keyword>
<sequence length="295" mass="34056">MVLTPNEILNKEFNSKFRGYDSDQVNDYLDIIVADFEKMIAENNELKKDLAASKEKNEYFAQLQDSLNSSIVVAQEAADRLKQNARKEAELILFEAEREADRMINSASDTAKNIVTESDALRRSSKSYRNKLEQMIRQQLEVVTSEEYHRLFDEEIESQFNPDHFHEATNQRVNQRVDRLEEENSADFNAAHEITNDRFVEEEIKNAPAPTPEVDYPATIGVADHEDTEATRVDLNRDELLNNVEPEEQEVDSRHAELEAMIDEEAQAEAEREKRAAQRRESVLGQTIRIELPKD</sequence>
<evidence type="ECO:0000313" key="8">
    <source>
        <dbReference type="EMBL" id="TLQ49357.1"/>
    </source>
</evidence>
<comment type="similarity">
    <text evidence="2">Belongs to the DivIVA family.</text>
</comment>